<sequence>MHESIKEQEKATLAGLEYLQVQANKEALEATCKEQKEAIEVAQANFVEISQKWKKIKEDSREKLRISKEKLDACDDEIRQKFQQMEEAGEIAAKSREEWEAELAQGQEELNMNMATNANVVEQYNKRKAEIAALSSTIEEREKQILRVERQIKAARDNWQPELEKLVGSIGEKFSAAFDRIGCAGEIRIREDEDYDKWAIDIMVKFRDHEKLQLLTGERQSGGVSLSPLVLPNLRCPESKLP</sequence>
<dbReference type="EMBL" id="ML143419">
    <property type="protein sequence ID" value="TBU28690.1"/>
    <property type="molecule type" value="Genomic_DNA"/>
</dbReference>
<feature type="coiled-coil region" evidence="4">
    <location>
        <begin position="18"/>
        <end position="45"/>
    </location>
</feature>
<feature type="coiled-coil region" evidence="4">
    <location>
        <begin position="131"/>
        <end position="158"/>
    </location>
</feature>
<evidence type="ECO:0000256" key="3">
    <source>
        <dbReference type="ARBA" id="ARBA00023054"/>
    </source>
</evidence>
<dbReference type="Gene3D" id="3.40.50.300">
    <property type="entry name" value="P-loop containing nucleotide triphosphate hydrolases"/>
    <property type="match status" value="1"/>
</dbReference>
<evidence type="ECO:0000256" key="1">
    <source>
        <dbReference type="ARBA" id="ARBA00010171"/>
    </source>
</evidence>
<name>A0A4Q9MM22_9APHY</name>
<comment type="similarity">
    <text evidence="1">Belongs to the SMC family. SMC5 subfamily.</text>
</comment>
<dbReference type="GO" id="GO:0030915">
    <property type="term" value="C:Smc5-Smc6 complex"/>
    <property type="evidence" value="ECO:0007669"/>
    <property type="project" value="TreeGrafter"/>
</dbReference>
<evidence type="ECO:0000256" key="2">
    <source>
        <dbReference type="ARBA" id="ARBA00018687"/>
    </source>
</evidence>
<dbReference type="Proteomes" id="UP000292957">
    <property type="component" value="Unassembled WGS sequence"/>
</dbReference>
<organism evidence="5">
    <name type="scientific">Dichomitus squalens</name>
    <dbReference type="NCBI Taxonomy" id="114155"/>
    <lineage>
        <taxon>Eukaryota</taxon>
        <taxon>Fungi</taxon>
        <taxon>Dikarya</taxon>
        <taxon>Basidiomycota</taxon>
        <taxon>Agaricomycotina</taxon>
        <taxon>Agaricomycetes</taxon>
        <taxon>Polyporales</taxon>
        <taxon>Polyporaceae</taxon>
        <taxon>Dichomitus</taxon>
    </lineage>
</organism>
<dbReference type="AlphaFoldDB" id="A0A4Q9MM22"/>
<protein>
    <recommendedName>
        <fullName evidence="2">Structural maintenance of chromosomes protein 5</fullName>
    </recommendedName>
</protein>
<evidence type="ECO:0000313" key="5">
    <source>
        <dbReference type="EMBL" id="TBU28690.1"/>
    </source>
</evidence>
<evidence type="ECO:0000256" key="4">
    <source>
        <dbReference type="SAM" id="Coils"/>
    </source>
</evidence>
<dbReference type="InterPro" id="IPR027417">
    <property type="entry name" value="P-loop_NTPase"/>
</dbReference>
<proteinExistence type="inferred from homology"/>
<dbReference type="PANTHER" id="PTHR45916">
    <property type="entry name" value="STRUCTURAL MAINTENANCE OF CHROMOSOMES PROTEIN 5"/>
    <property type="match status" value="1"/>
</dbReference>
<accession>A0A4Q9MM22</accession>
<gene>
    <name evidence="5" type="ORF">BD311DRAFT_313253</name>
</gene>
<dbReference type="GO" id="GO:0000724">
    <property type="term" value="P:double-strand break repair via homologous recombination"/>
    <property type="evidence" value="ECO:0007669"/>
    <property type="project" value="TreeGrafter"/>
</dbReference>
<reference evidence="5" key="1">
    <citation type="submission" date="2019-01" db="EMBL/GenBank/DDBJ databases">
        <title>Draft genome sequences of three monokaryotic isolates of the white-rot basidiomycete fungus Dichomitus squalens.</title>
        <authorList>
            <consortium name="DOE Joint Genome Institute"/>
            <person name="Lopez S.C."/>
            <person name="Andreopoulos B."/>
            <person name="Pangilinan J."/>
            <person name="Lipzen A."/>
            <person name="Riley R."/>
            <person name="Ahrendt S."/>
            <person name="Ng V."/>
            <person name="Barry K."/>
            <person name="Daum C."/>
            <person name="Grigoriev I.V."/>
            <person name="Hilden K.S."/>
            <person name="Makela M.R."/>
            <person name="de Vries R.P."/>
        </authorList>
    </citation>
    <scope>NUCLEOTIDE SEQUENCE [LARGE SCALE GENOMIC DNA]</scope>
    <source>
        <strain evidence="5">OM18370.1</strain>
    </source>
</reference>
<dbReference type="GO" id="GO:0003697">
    <property type="term" value="F:single-stranded DNA binding"/>
    <property type="evidence" value="ECO:0007669"/>
    <property type="project" value="TreeGrafter"/>
</dbReference>
<dbReference type="OrthoDB" id="10254973at2759"/>
<dbReference type="PANTHER" id="PTHR45916:SF1">
    <property type="entry name" value="STRUCTURAL MAINTENANCE OF CHROMOSOMES PROTEIN 5"/>
    <property type="match status" value="1"/>
</dbReference>
<keyword evidence="3 4" id="KW-0175">Coiled coil</keyword>
<dbReference type="GO" id="GO:0005634">
    <property type="term" value="C:nucleus"/>
    <property type="evidence" value="ECO:0007669"/>
    <property type="project" value="TreeGrafter"/>
</dbReference>